<dbReference type="Proteomes" id="UP001499910">
    <property type="component" value="Unassembled WGS sequence"/>
</dbReference>
<feature type="compositionally biased region" description="Acidic residues" evidence="1">
    <location>
        <begin position="90"/>
        <end position="106"/>
    </location>
</feature>
<dbReference type="InterPro" id="IPR036629">
    <property type="entry name" value="YjbJ_sf"/>
</dbReference>
<evidence type="ECO:0000313" key="2">
    <source>
        <dbReference type="EMBL" id="GAA5069503.1"/>
    </source>
</evidence>
<dbReference type="RefSeq" id="WP_259546184.1">
    <property type="nucleotide sequence ID" value="NZ_BAABHW010000001.1"/>
</dbReference>
<feature type="compositionally biased region" description="Basic and acidic residues" evidence="1">
    <location>
        <begin position="74"/>
        <end position="89"/>
    </location>
</feature>
<sequence length="115" mass="12795">MQWSDIQQNWRAMIPAIQGRWPDVAEEDLIALSGDRDEVIATVAGATGETPAEIGRQMEDWQQGPMPADAYADPTHDEAAARDSERYLPDGEDVYSGDDRFGDDDVADRPMGRRD</sequence>
<protein>
    <submittedName>
        <fullName evidence="2">Uncharacterized protein</fullName>
    </submittedName>
</protein>
<name>A0ABP9L6U9_9RHOB</name>
<proteinExistence type="predicted"/>
<organism evidence="2 3">
    <name type="scientific">[Roseibacterium] beibuensis</name>
    <dbReference type="NCBI Taxonomy" id="1193142"/>
    <lineage>
        <taxon>Bacteria</taxon>
        <taxon>Pseudomonadati</taxon>
        <taxon>Pseudomonadota</taxon>
        <taxon>Alphaproteobacteria</taxon>
        <taxon>Rhodobacterales</taxon>
        <taxon>Roseobacteraceae</taxon>
        <taxon>Roseicyclus</taxon>
    </lineage>
</organism>
<gene>
    <name evidence="2" type="ORF">GCM10023209_11320</name>
</gene>
<dbReference type="EMBL" id="BAABHW010000001">
    <property type="protein sequence ID" value="GAA5069503.1"/>
    <property type="molecule type" value="Genomic_DNA"/>
</dbReference>
<feature type="region of interest" description="Disordered" evidence="1">
    <location>
        <begin position="60"/>
        <end position="115"/>
    </location>
</feature>
<comment type="caution">
    <text evidence="2">The sequence shown here is derived from an EMBL/GenBank/DDBJ whole genome shotgun (WGS) entry which is preliminary data.</text>
</comment>
<reference evidence="3" key="1">
    <citation type="journal article" date="2019" name="Int. J. Syst. Evol. Microbiol.">
        <title>The Global Catalogue of Microorganisms (GCM) 10K type strain sequencing project: providing services to taxonomists for standard genome sequencing and annotation.</title>
        <authorList>
            <consortium name="The Broad Institute Genomics Platform"/>
            <consortium name="The Broad Institute Genome Sequencing Center for Infectious Disease"/>
            <person name="Wu L."/>
            <person name="Ma J."/>
        </authorList>
    </citation>
    <scope>NUCLEOTIDE SEQUENCE [LARGE SCALE GENOMIC DNA]</scope>
    <source>
        <strain evidence="3">JCM 18015</strain>
    </source>
</reference>
<keyword evidence="3" id="KW-1185">Reference proteome</keyword>
<accession>A0ABP9L6U9</accession>
<evidence type="ECO:0000313" key="3">
    <source>
        <dbReference type="Proteomes" id="UP001499910"/>
    </source>
</evidence>
<evidence type="ECO:0000256" key="1">
    <source>
        <dbReference type="SAM" id="MobiDB-lite"/>
    </source>
</evidence>
<dbReference type="Gene3D" id="1.10.1470.10">
    <property type="entry name" value="YjbJ"/>
    <property type="match status" value="1"/>
</dbReference>